<dbReference type="OrthoDB" id="3687641at2759"/>
<sequence length="229" mass="26439">MQYRQVLRDYHAIANALRRKHSDADVQLSWKIGRSPRRMEGYSAVLVKSVRLTLFKPKQACRIPLNALRSFPVSYEEYTFVSEWPADGMDDRVELFPEDSHHYQLDTALGKMEWRALWPSGDGTISLGPSGRRFTVAMFHQLQCLDIIREELVATPNADSSTSDDGRRWELTEHCMNYLRQMMLCHSEIALESVRSAVPPSIVDLTRSRYTCRNWTELYAAVEEHGIKS</sequence>
<organism evidence="4 5">
    <name type="scientific">Hydnomerulius pinastri MD-312</name>
    <dbReference type="NCBI Taxonomy" id="994086"/>
    <lineage>
        <taxon>Eukaryota</taxon>
        <taxon>Fungi</taxon>
        <taxon>Dikarya</taxon>
        <taxon>Basidiomycota</taxon>
        <taxon>Agaricomycotina</taxon>
        <taxon>Agaricomycetes</taxon>
        <taxon>Agaricomycetidae</taxon>
        <taxon>Boletales</taxon>
        <taxon>Boletales incertae sedis</taxon>
        <taxon>Leucogyrophana</taxon>
    </lineage>
</organism>
<evidence type="ECO:0000256" key="3">
    <source>
        <dbReference type="ARBA" id="ARBA00035112"/>
    </source>
</evidence>
<dbReference type="EMBL" id="KN839848">
    <property type="protein sequence ID" value="KIJ63971.1"/>
    <property type="molecule type" value="Genomic_DNA"/>
</dbReference>
<protein>
    <submittedName>
        <fullName evidence="4">Unplaced genomic scaffold scaffold_14, whole genome shotgun sequence</fullName>
    </submittedName>
</protein>
<gene>
    <name evidence="4" type="ORF">HYDPIDRAFT_133254</name>
</gene>
<dbReference type="InterPro" id="IPR021765">
    <property type="entry name" value="UstYa-like"/>
</dbReference>
<evidence type="ECO:0000313" key="4">
    <source>
        <dbReference type="EMBL" id="KIJ63971.1"/>
    </source>
</evidence>
<keyword evidence="5" id="KW-1185">Reference proteome</keyword>
<accession>A0A0C9WEJ0</accession>
<evidence type="ECO:0000313" key="5">
    <source>
        <dbReference type="Proteomes" id="UP000053820"/>
    </source>
</evidence>
<dbReference type="Pfam" id="PF11807">
    <property type="entry name" value="UstYa"/>
    <property type="match status" value="1"/>
</dbReference>
<dbReference type="AlphaFoldDB" id="A0A0C9WEJ0"/>
<dbReference type="GO" id="GO:0016491">
    <property type="term" value="F:oxidoreductase activity"/>
    <property type="evidence" value="ECO:0007669"/>
    <property type="project" value="UniProtKB-KW"/>
</dbReference>
<evidence type="ECO:0000256" key="2">
    <source>
        <dbReference type="ARBA" id="ARBA00023002"/>
    </source>
</evidence>
<dbReference type="Proteomes" id="UP000053820">
    <property type="component" value="Unassembled WGS sequence"/>
</dbReference>
<dbReference type="HOGENOM" id="CLU_042941_8_1_1"/>
<name>A0A0C9WEJ0_9AGAM</name>
<comment type="similarity">
    <text evidence="3">Belongs to the ustYa family.</text>
</comment>
<dbReference type="PANTHER" id="PTHR33365">
    <property type="entry name" value="YALI0B05434P"/>
    <property type="match status" value="1"/>
</dbReference>
<keyword evidence="2" id="KW-0560">Oxidoreductase</keyword>
<comment type="pathway">
    <text evidence="1">Mycotoxin biosynthesis.</text>
</comment>
<dbReference type="PANTHER" id="PTHR33365:SF11">
    <property type="entry name" value="TAT PATHWAY SIGNAL SEQUENCE"/>
    <property type="match status" value="1"/>
</dbReference>
<evidence type="ECO:0000256" key="1">
    <source>
        <dbReference type="ARBA" id="ARBA00004685"/>
    </source>
</evidence>
<reference evidence="4 5" key="1">
    <citation type="submission" date="2014-04" db="EMBL/GenBank/DDBJ databases">
        <title>Evolutionary Origins and Diversification of the Mycorrhizal Mutualists.</title>
        <authorList>
            <consortium name="DOE Joint Genome Institute"/>
            <consortium name="Mycorrhizal Genomics Consortium"/>
            <person name="Kohler A."/>
            <person name="Kuo A."/>
            <person name="Nagy L.G."/>
            <person name="Floudas D."/>
            <person name="Copeland A."/>
            <person name="Barry K.W."/>
            <person name="Cichocki N."/>
            <person name="Veneault-Fourrey C."/>
            <person name="LaButti K."/>
            <person name="Lindquist E.A."/>
            <person name="Lipzen A."/>
            <person name="Lundell T."/>
            <person name="Morin E."/>
            <person name="Murat C."/>
            <person name="Riley R."/>
            <person name="Ohm R."/>
            <person name="Sun H."/>
            <person name="Tunlid A."/>
            <person name="Henrissat B."/>
            <person name="Grigoriev I.V."/>
            <person name="Hibbett D.S."/>
            <person name="Martin F."/>
        </authorList>
    </citation>
    <scope>NUCLEOTIDE SEQUENCE [LARGE SCALE GENOMIC DNA]</scope>
    <source>
        <strain evidence="4 5">MD-312</strain>
    </source>
</reference>
<dbReference type="GO" id="GO:0043386">
    <property type="term" value="P:mycotoxin biosynthetic process"/>
    <property type="evidence" value="ECO:0007669"/>
    <property type="project" value="InterPro"/>
</dbReference>
<proteinExistence type="inferred from homology"/>